<dbReference type="GO" id="GO:0005615">
    <property type="term" value="C:extracellular space"/>
    <property type="evidence" value="ECO:0007669"/>
    <property type="project" value="TreeGrafter"/>
</dbReference>
<evidence type="ECO:0000313" key="5">
    <source>
        <dbReference type="EMBL" id="GFO25614.1"/>
    </source>
</evidence>
<proteinExistence type="predicted"/>
<dbReference type="Proteomes" id="UP000735302">
    <property type="component" value="Unassembled WGS sequence"/>
</dbReference>
<feature type="domain" description="Calcineurin-like phosphoesterase" evidence="4">
    <location>
        <begin position="6"/>
        <end position="185"/>
    </location>
</feature>
<dbReference type="Gene3D" id="3.60.21.10">
    <property type="match status" value="1"/>
</dbReference>
<dbReference type="PANTHER" id="PTHR10340">
    <property type="entry name" value="SPHINGOMYELIN PHOSPHODIESTERASE"/>
    <property type="match status" value="1"/>
</dbReference>
<comment type="caution">
    <text evidence="5">The sequence shown here is derived from an EMBL/GenBank/DDBJ whole genome shotgun (WGS) entry which is preliminary data.</text>
</comment>
<sequence length="298" mass="34401">MADIKPDADFILWTGDTAGHIPTPEFSLERNLQMINIVTSTIKRIFPNTLVIPSLGNHDFFPADYTNGTESELYDSVCQMWSAWIKDPEQINNCRRVVNTVLYLIENPMTRDLDDPSRQFEWLESTLVNARLAGEKVIITGHVSPTIHAPSVLNWFYPQYQNRYVKLMTLFSDLIIAHHYGHEHKDLFKILQRDEDESGASPVFLPPPVTPLRRTPPDGEQGPPLNPGVRLVKYDRLTGKHLNYRQFYTNITEDNRLGRAVWDKKIRRHYTSLPHTSFDGIEITMFSFNSYRCSLIPV</sequence>
<dbReference type="GO" id="GO:0008081">
    <property type="term" value="F:phosphoric diester hydrolase activity"/>
    <property type="evidence" value="ECO:0007669"/>
    <property type="project" value="TreeGrafter"/>
</dbReference>
<keyword evidence="2" id="KW-0325">Glycoprotein</keyword>
<dbReference type="InterPro" id="IPR029052">
    <property type="entry name" value="Metallo-depent_PP-like"/>
</dbReference>
<keyword evidence="1" id="KW-0378">Hydrolase</keyword>
<dbReference type="SUPFAM" id="SSF56300">
    <property type="entry name" value="Metallo-dependent phosphatases"/>
    <property type="match status" value="1"/>
</dbReference>
<gene>
    <name evidence="5" type="ORF">PoB_005211900</name>
</gene>
<dbReference type="PANTHER" id="PTHR10340:SF57">
    <property type="entry name" value="METALLOPHOS DOMAIN-CONTAINING PROTEIN"/>
    <property type="match status" value="1"/>
</dbReference>
<evidence type="ECO:0000313" key="6">
    <source>
        <dbReference type="Proteomes" id="UP000735302"/>
    </source>
</evidence>
<reference evidence="5 6" key="1">
    <citation type="journal article" date="2021" name="Elife">
        <title>Chloroplast acquisition without the gene transfer in kleptoplastic sea slugs, Plakobranchus ocellatus.</title>
        <authorList>
            <person name="Maeda T."/>
            <person name="Takahashi S."/>
            <person name="Yoshida T."/>
            <person name="Shimamura S."/>
            <person name="Takaki Y."/>
            <person name="Nagai Y."/>
            <person name="Toyoda A."/>
            <person name="Suzuki Y."/>
            <person name="Arimoto A."/>
            <person name="Ishii H."/>
            <person name="Satoh N."/>
            <person name="Nishiyama T."/>
            <person name="Hasebe M."/>
            <person name="Maruyama T."/>
            <person name="Minagawa J."/>
            <person name="Obokata J."/>
            <person name="Shigenobu S."/>
        </authorList>
    </citation>
    <scope>NUCLEOTIDE SEQUENCE [LARGE SCALE GENOMIC DNA]</scope>
</reference>
<evidence type="ECO:0000256" key="1">
    <source>
        <dbReference type="ARBA" id="ARBA00022801"/>
    </source>
</evidence>
<organism evidence="5 6">
    <name type="scientific">Plakobranchus ocellatus</name>
    <dbReference type="NCBI Taxonomy" id="259542"/>
    <lineage>
        <taxon>Eukaryota</taxon>
        <taxon>Metazoa</taxon>
        <taxon>Spiralia</taxon>
        <taxon>Lophotrochozoa</taxon>
        <taxon>Mollusca</taxon>
        <taxon>Gastropoda</taxon>
        <taxon>Heterobranchia</taxon>
        <taxon>Euthyneura</taxon>
        <taxon>Panpulmonata</taxon>
        <taxon>Sacoglossa</taxon>
        <taxon>Placobranchoidea</taxon>
        <taxon>Plakobranchidae</taxon>
        <taxon>Plakobranchus</taxon>
    </lineage>
</organism>
<keyword evidence="6" id="KW-1185">Reference proteome</keyword>
<evidence type="ECO:0000256" key="2">
    <source>
        <dbReference type="ARBA" id="ARBA00023180"/>
    </source>
</evidence>
<accession>A0AAV4C395</accession>
<dbReference type="AlphaFoldDB" id="A0AAV4C395"/>
<dbReference type="Pfam" id="PF00149">
    <property type="entry name" value="Metallophos"/>
    <property type="match status" value="1"/>
</dbReference>
<dbReference type="EMBL" id="BLXT01005763">
    <property type="protein sequence ID" value="GFO25614.1"/>
    <property type="molecule type" value="Genomic_DNA"/>
</dbReference>
<name>A0AAV4C395_9GAST</name>
<evidence type="ECO:0000256" key="3">
    <source>
        <dbReference type="SAM" id="MobiDB-lite"/>
    </source>
</evidence>
<protein>
    <submittedName>
        <fullName evidence="5">Acid sphingomyelinase-like phosphodiesterase 3b</fullName>
    </submittedName>
</protein>
<evidence type="ECO:0000259" key="4">
    <source>
        <dbReference type="Pfam" id="PF00149"/>
    </source>
</evidence>
<feature type="region of interest" description="Disordered" evidence="3">
    <location>
        <begin position="198"/>
        <end position="227"/>
    </location>
</feature>
<dbReference type="InterPro" id="IPR004843">
    <property type="entry name" value="Calcineurin-like_PHP"/>
</dbReference>